<gene>
    <name evidence="1" type="ORF">SAMN05660710_00125</name>
</gene>
<dbReference type="STRING" id="336292.SAMN05660710_00125"/>
<sequence>MSLKLTHWDRALIHGLGVLSRPPLIINSQDHRMLEEIVSTCAERASPLPCLEPLIACAASVHPDARLHRGAAHQLADAMNEFDRWALGAYWDAARGVK</sequence>
<proteinExistence type="predicted"/>
<dbReference type="Proteomes" id="UP000199502">
    <property type="component" value="Unassembled WGS sequence"/>
</dbReference>
<organism evidence="1 2">
    <name type="scientific">Paracoccus tibetensis</name>
    <dbReference type="NCBI Taxonomy" id="336292"/>
    <lineage>
        <taxon>Bacteria</taxon>
        <taxon>Pseudomonadati</taxon>
        <taxon>Pseudomonadota</taxon>
        <taxon>Alphaproteobacteria</taxon>
        <taxon>Rhodobacterales</taxon>
        <taxon>Paracoccaceae</taxon>
        <taxon>Paracoccus</taxon>
    </lineage>
</organism>
<dbReference type="AlphaFoldDB" id="A0A1G5BFN3"/>
<protein>
    <submittedName>
        <fullName evidence="1">Uncharacterized protein</fullName>
    </submittedName>
</protein>
<name>A0A1G5BFN3_9RHOB</name>
<keyword evidence="2" id="KW-1185">Reference proteome</keyword>
<dbReference type="EMBL" id="FMVT01000001">
    <property type="protein sequence ID" value="SCX88936.1"/>
    <property type="molecule type" value="Genomic_DNA"/>
</dbReference>
<accession>A0A1G5BFN3</accession>
<reference evidence="1 2" key="1">
    <citation type="submission" date="2016-10" db="EMBL/GenBank/DDBJ databases">
        <authorList>
            <person name="de Groot N.N."/>
        </authorList>
    </citation>
    <scope>NUCLEOTIDE SEQUENCE [LARGE SCALE GENOMIC DNA]</scope>
    <source>
        <strain evidence="1 2">CGMCC 1.8925</strain>
    </source>
</reference>
<dbReference type="RefSeq" id="WP_090739592.1">
    <property type="nucleotide sequence ID" value="NZ_FMVT01000001.1"/>
</dbReference>
<evidence type="ECO:0000313" key="2">
    <source>
        <dbReference type="Proteomes" id="UP000199502"/>
    </source>
</evidence>
<evidence type="ECO:0000313" key="1">
    <source>
        <dbReference type="EMBL" id="SCX88936.1"/>
    </source>
</evidence>
<dbReference type="OrthoDB" id="7775562at2"/>